<dbReference type="EMBL" id="UINC01181238">
    <property type="protein sequence ID" value="SVD90829.1"/>
    <property type="molecule type" value="Genomic_DNA"/>
</dbReference>
<evidence type="ECO:0000256" key="3">
    <source>
        <dbReference type="ARBA" id="ARBA00022603"/>
    </source>
</evidence>
<name>A0A382Z6L2_9ZZZZ</name>
<dbReference type="Pfam" id="PF00398">
    <property type="entry name" value="RrnaAD"/>
    <property type="match status" value="1"/>
</dbReference>
<evidence type="ECO:0000259" key="7">
    <source>
        <dbReference type="SMART" id="SM00650"/>
    </source>
</evidence>
<reference evidence="8" key="1">
    <citation type="submission" date="2018-05" db="EMBL/GenBank/DDBJ databases">
        <authorList>
            <person name="Lanie J.A."/>
            <person name="Ng W.-L."/>
            <person name="Kazmierczak K.M."/>
            <person name="Andrzejewski T.M."/>
            <person name="Davidsen T.M."/>
            <person name="Wayne K.J."/>
            <person name="Tettelin H."/>
            <person name="Glass J.I."/>
            <person name="Rusch D."/>
            <person name="Podicherti R."/>
            <person name="Tsui H.-C.T."/>
            <person name="Winkler M.E."/>
        </authorList>
    </citation>
    <scope>NUCLEOTIDE SEQUENCE</scope>
</reference>
<evidence type="ECO:0000313" key="8">
    <source>
        <dbReference type="EMBL" id="SVD90829.1"/>
    </source>
</evidence>
<dbReference type="HAMAP" id="MF_00607">
    <property type="entry name" value="16SrRNA_methyltr_A"/>
    <property type="match status" value="1"/>
</dbReference>
<dbReference type="AlphaFoldDB" id="A0A382Z6L2"/>
<gene>
    <name evidence="8" type="ORF">METZ01_LOCUS443683</name>
</gene>
<keyword evidence="6" id="KW-0694">RNA-binding</keyword>
<feature type="non-terminal residue" evidence="8">
    <location>
        <position position="247"/>
    </location>
</feature>
<keyword evidence="4" id="KW-0808">Transferase</keyword>
<keyword evidence="3" id="KW-0489">Methyltransferase</keyword>
<dbReference type="PANTHER" id="PTHR11727">
    <property type="entry name" value="DIMETHYLADENOSINE TRANSFERASE"/>
    <property type="match status" value="1"/>
</dbReference>
<dbReference type="PROSITE" id="PS51689">
    <property type="entry name" value="SAM_RNA_A_N6_MT"/>
    <property type="match status" value="1"/>
</dbReference>
<evidence type="ECO:0000256" key="6">
    <source>
        <dbReference type="ARBA" id="ARBA00022884"/>
    </source>
</evidence>
<dbReference type="SUPFAM" id="SSF53335">
    <property type="entry name" value="S-adenosyl-L-methionine-dependent methyltransferases"/>
    <property type="match status" value="1"/>
</dbReference>
<dbReference type="InterPro" id="IPR011530">
    <property type="entry name" value="rRNA_adenine_dimethylase"/>
</dbReference>
<proteinExistence type="inferred from homology"/>
<evidence type="ECO:0000256" key="2">
    <source>
        <dbReference type="ARBA" id="ARBA00022552"/>
    </source>
</evidence>
<dbReference type="CDD" id="cd02440">
    <property type="entry name" value="AdoMet_MTases"/>
    <property type="match status" value="1"/>
</dbReference>
<dbReference type="InterPro" id="IPR020598">
    <property type="entry name" value="rRNA_Ade_methylase_Trfase_N"/>
</dbReference>
<evidence type="ECO:0000256" key="1">
    <source>
        <dbReference type="ARBA" id="ARBA00022490"/>
    </source>
</evidence>
<protein>
    <recommendedName>
        <fullName evidence="7">Ribosomal RNA adenine methylase transferase N-terminal domain-containing protein</fullName>
    </recommendedName>
</protein>
<keyword evidence="1" id="KW-0963">Cytoplasm</keyword>
<dbReference type="InterPro" id="IPR023165">
    <property type="entry name" value="rRNA_Ade_diMease-like_C"/>
</dbReference>
<feature type="domain" description="Ribosomal RNA adenine methylase transferase N-terminal" evidence="7">
    <location>
        <begin position="31"/>
        <end position="197"/>
    </location>
</feature>
<dbReference type="PANTHER" id="PTHR11727:SF7">
    <property type="entry name" value="DIMETHYLADENOSINE TRANSFERASE-RELATED"/>
    <property type="match status" value="1"/>
</dbReference>
<dbReference type="NCBIfam" id="TIGR00755">
    <property type="entry name" value="ksgA"/>
    <property type="match status" value="1"/>
</dbReference>
<dbReference type="GO" id="GO:0005829">
    <property type="term" value="C:cytosol"/>
    <property type="evidence" value="ECO:0007669"/>
    <property type="project" value="TreeGrafter"/>
</dbReference>
<dbReference type="Gene3D" id="3.40.50.150">
    <property type="entry name" value="Vaccinia Virus protein VP39"/>
    <property type="match status" value="1"/>
</dbReference>
<evidence type="ECO:0000256" key="4">
    <source>
        <dbReference type="ARBA" id="ARBA00022679"/>
    </source>
</evidence>
<sequence length="247" mass="28713">MMSKRLIPPLNKTIHPFRKKWGQNFIRDPNIISKIIELLNPVQADTILEIGPGNGALTDEISKKVDKVHAVEIDPLLVMQLKGKKYKNVIIHKGDILDWDISILPEKIKIIGNLPYNISSPILFRFLEESNWERMIFMFQKELAERIISKEGSKSYGRISVMCQVFCHVQNKFNVSRNIFQPKPNVESSVLSFYPKDIDLPDPRQFSIFIKQSFSQRRKKLKNNLSQAYKAGLIEKWAHMRPEEINP</sequence>
<accession>A0A382Z6L2</accession>
<dbReference type="PROSITE" id="PS01131">
    <property type="entry name" value="RRNA_A_DIMETH"/>
    <property type="match status" value="1"/>
</dbReference>
<keyword evidence="2" id="KW-0698">rRNA processing</keyword>
<evidence type="ECO:0000256" key="5">
    <source>
        <dbReference type="ARBA" id="ARBA00022691"/>
    </source>
</evidence>
<organism evidence="8">
    <name type="scientific">marine metagenome</name>
    <dbReference type="NCBI Taxonomy" id="408172"/>
    <lineage>
        <taxon>unclassified sequences</taxon>
        <taxon>metagenomes</taxon>
        <taxon>ecological metagenomes</taxon>
    </lineage>
</organism>
<dbReference type="GO" id="GO:0000179">
    <property type="term" value="F:rRNA (adenine-N6,N6-)-dimethyltransferase activity"/>
    <property type="evidence" value="ECO:0007669"/>
    <property type="project" value="InterPro"/>
</dbReference>
<dbReference type="InterPro" id="IPR020596">
    <property type="entry name" value="rRNA_Ade_Mease_Trfase_CS"/>
</dbReference>
<dbReference type="SMART" id="SM00650">
    <property type="entry name" value="rADc"/>
    <property type="match status" value="1"/>
</dbReference>
<dbReference type="GO" id="GO:0003723">
    <property type="term" value="F:RNA binding"/>
    <property type="evidence" value="ECO:0007669"/>
    <property type="project" value="UniProtKB-KW"/>
</dbReference>
<dbReference type="InterPro" id="IPR001737">
    <property type="entry name" value="KsgA/Erm"/>
</dbReference>
<keyword evidence="5" id="KW-0949">S-adenosyl-L-methionine</keyword>
<dbReference type="Gene3D" id="1.10.8.100">
    <property type="entry name" value="Ribosomal RNA adenine dimethylase-like, domain 2"/>
    <property type="match status" value="1"/>
</dbReference>
<dbReference type="InterPro" id="IPR029063">
    <property type="entry name" value="SAM-dependent_MTases_sf"/>
</dbReference>